<feature type="region of interest" description="Disordered" evidence="1">
    <location>
        <begin position="78"/>
        <end position="126"/>
    </location>
</feature>
<evidence type="ECO:0000256" key="1">
    <source>
        <dbReference type="SAM" id="MobiDB-lite"/>
    </source>
</evidence>
<gene>
    <name evidence="3" type="ORF">THAOC_13971</name>
</gene>
<dbReference type="Proteomes" id="UP000266841">
    <property type="component" value="Unassembled WGS sequence"/>
</dbReference>
<evidence type="ECO:0000256" key="2">
    <source>
        <dbReference type="SAM" id="Phobius"/>
    </source>
</evidence>
<name>K0SIU2_THAOC</name>
<feature type="compositionally biased region" description="Low complexity" evidence="1">
    <location>
        <begin position="85"/>
        <end position="102"/>
    </location>
</feature>
<dbReference type="AlphaFoldDB" id="K0SIU2"/>
<keyword evidence="2" id="KW-0472">Membrane</keyword>
<keyword evidence="4" id="KW-1185">Reference proteome</keyword>
<proteinExistence type="predicted"/>
<accession>K0SIU2</accession>
<keyword evidence="2" id="KW-0812">Transmembrane</keyword>
<keyword evidence="2" id="KW-1133">Transmembrane helix</keyword>
<dbReference type="EMBL" id="AGNL01016198">
    <property type="protein sequence ID" value="EJK65200.1"/>
    <property type="molecule type" value="Genomic_DNA"/>
</dbReference>
<protein>
    <submittedName>
        <fullName evidence="3">Uncharacterized protein</fullName>
    </submittedName>
</protein>
<comment type="caution">
    <text evidence="3">The sequence shown here is derived from an EMBL/GenBank/DDBJ whole genome shotgun (WGS) entry which is preliminary data.</text>
</comment>
<feature type="transmembrane region" description="Helical" evidence="2">
    <location>
        <begin position="49"/>
        <end position="69"/>
    </location>
</feature>
<organism evidence="3 4">
    <name type="scientific">Thalassiosira oceanica</name>
    <name type="common">Marine diatom</name>
    <dbReference type="NCBI Taxonomy" id="159749"/>
    <lineage>
        <taxon>Eukaryota</taxon>
        <taxon>Sar</taxon>
        <taxon>Stramenopiles</taxon>
        <taxon>Ochrophyta</taxon>
        <taxon>Bacillariophyta</taxon>
        <taxon>Coscinodiscophyceae</taxon>
        <taxon>Thalassiosirophycidae</taxon>
        <taxon>Thalassiosirales</taxon>
        <taxon>Thalassiosiraceae</taxon>
        <taxon>Thalassiosira</taxon>
    </lineage>
</organism>
<reference evidence="3 4" key="1">
    <citation type="journal article" date="2012" name="Genome Biol.">
        <title>Genome and low-iron response of an oceanic diatom adapted to chronic iron limitation.</title>
        <authorList>
            <person name="Lommer M."/>
            <person name="Specht M."/>
            <person name="Roy A.S."/>
            <person name="Kraemer L."/>
            <person name="Andreson R."/>
            <person name="Gutowska M.A."/>
            <person name="Wolf J."/>
            <person name="Bergner S.V."/>
            <person name="Schilhabel M.B."/>
            <person name="Klostermeier U.C."/>
            <person name="Beiko R.G."/>
            <person name="Rosenstiel P."/>
            <person name="Hippler M."/>
            <person name="Laroche J."/>
        </authorList>
    </citation>
    <scope>NUCLEOTIDE SEQUENCE [LARGE SCALE GENOMIC DNA]</scope>
    <source>
        <strain evidence="3 4">CCMP1005</strain>
    </source>
</reference>
<evidence type="ECO:0000313" key="3">
    <source>
        <dbReference type="EMBL" id="EJK65200.1"/>
    </source>
</evidence>
<feature type="non-terminal residue" evidence="3">
    <location>
        <position position="137"/>
    </location>
</feature>
<evidence type="ECO:0000313" key="4">
    <source>
        <dbReference type="Proteomes" id="UP000266841"/>
    </source>
</evidence>
<feature type="compositionally biased region" description="Gly residues" evidence="1">
    <location>
        <begin position="103"/>
        <end position="126"/>
    </location>
</feature>
<sequence length="137" mass="13608">MESVEVELDQTVGHDGESLADEGASFEVASLEVASLDVDPATPSRSGKYVKVGIAVASMLALGAGVVAGTMKSRNAQSKSVSALANGSTSGNALSSSANGSSDGSGGPYDCGGKSGKKGGYGYGGYEGTFEFYGRGY</sequence>